<accession>A0ABQ0UF12</accession>
<comment type="caution">
    <text evidence="1">The sequence shown here is derived from an EMBL/GenBank/DDBJ whole genome shotgun (WGS) entry which is preliminary data.</text>
</comment>
<dbReference type="Proteomes" id="UP000321189">
    <property type="component" value="Unassembled WGS sequence"/>
</dbReference>
<name>A0ABQ0UF12_PSEAF</name>
<keyword evidence="2" id="KW-1185">Reference proteome</keyword>
<evidence type="ECO:0000313" key="2">
    <source>
        <dbReference type="Proteomes" id="UP000321189"/>
    </source>
</evidence>
<reference evidence="1 2" key="1">
    <citation type="submission" date="2019-07" db="EMBL/GenBank/DDBJ databases">
        <title>Whole genome shotgun sequence of Pseudoalteromonas atlantica NBRC 103033.</title>
        <authorList>
            <person name="Hosoyama A."/>
            <person name="Uohara A."/>
            <person name="Ohji S."/>
            <person name="Ichikawa N."/>
        </authorList>
    </citation>
    <scope>NUCLEOTIDE SEQUENCE [LARGE SCALE GENOMIC DNA]</scope>
    <source>
        <strain evidence="1 2">NBRC 103033</strain>
    </source>
</reference>
<organism evidence="1 2">
    <name type="scientific">Pseudoalteromonas atlantica</name>
    <name type="common">Alteromonas atlantica</name>
    <dbReference type="NCBI Taxonomy" id="288"/>
    <lineage>
        <taxon>Bacteria</taxon>
        <taxon>Pseudomonadati</taxon>
        <taxon>Pseudomonadota</taxon>
        <taxon>Gammaproteobacteria</taxon>
        <taxon>Alteromonadales</taxon>
        <taxon>Pseudoalteromonadaceae</taxon>
        <taxon>Pseudoalteromonas</taxon>
    </lineage>
</organism>
<protein>
    <submittedName>
        <fullName evidence="1">Uncharacterized protein</fullName>
    </submittedName>
</protein>
<gene>
    <name evidence="1" type="ORF">PAT01_23470</name>
</gene>
<sequence length="59" mass="6641">MSPAQPNVNQRTFFVRVNAIFSWIAQRCFGTISPRLDDIPRVSFSGVIFLLIPDILGFA</sequence>
<proteinExistence type="predicted"/>
<dbReference type="EMBL" id="BJUT01000026">
    <property type="protein sequence ID" value="GEK77043.1"/>
    <property type="molecule type" value="Genomic_DNA"/>
</dbReference>
<evidence type="ECO:0000313" key="1">
    <source>
        <dbReference type="EMBL" id="GEK77043.1"/>
    </source>
</evidence>